<comment type="subcellular location">
    <subcellularLocation>
        <location evidence="1">Nucleus</location>
    </subcellularLocation>
</comment>
<dbReference type="PANTHER" id="PTHR19290">
    <property type="entry name" value="BASIC HELIX-LOOP-HELIX PROTEIN NEUROGENIN-RELATED"/>
    <property type="match status" value="1"/>
</dbReference>
<dbReference type="GO" id="GO:0046982">
    <property type="term" value="F:protein heterodimerization activity"/>
    <property type="evidence" value="ECO:0007669"/>
    <property type="project" value="UniProtKB-ARBA"/>
</dbReference>
<dbReference type="GO" id="GO:0061564">
    <property type="term" value="P:axon development"/>
    <property type="evidence" value="ECO:0007669"/>
    <property type="project" value="TreeGrafter"/>
</dbReference>
<dbReference type="SUPFAM" id="SSF47459">
    <property type="entry name" value="HLH, helix-loop-helix DNA-binding domain"/>
    <property type="match status" value="1"/>
</dbReference>
<dbReference type="InParanoid" id="B4LIQ3"/>
<dbReference type="GO" id="GO:0005634">
    <property type="term" value="C:nucleus"/>
    <property type="evidence" value="ECO:0007669"/>
    <property type="project" value="UniProtKB-SubCell"/>
</dbReference>
<gene>
    <name evidence="9" type="primary">Dvir\GJ22019</name>
    <name evidence="9" type="ORF">Dvir_GJ22019</name>
</gene>
<proteinExistence type="predicted"/>
<reference evidence="9 10" key="1">
    <citation type="journal article" date="2007" name="Nature">
        <title>Evolution of genes and genomes on the Drosophila phylogeny.</title>
        <authorList>
            <consortium name="Drosophila 12 Genomes Consortium"/>
            <person name="Clark A.G."/>
            <person name="Eisen M.B."/>
            <person name="Smith D.R."/>
            <person name="Bergman C.M."/>
            <person name="Oliver B."/>
            <person name="Markow T.A."/>
            <person name="Kaufman T.C."/>
            <person name="Kellis M."/>
            <person name="Gelbart W."/>
            <person name="Iyer V.N."/>
            <person name="Pollard D.A."/>
            <person name="Sackton T.B."/>
            <person name="Larracuente A.M."/>
            <person name="Singh N.D."/>
            <person name="Abad J.P."/>
            <person name="Abt D.N."/>
            <person name="Adryan B."/>
            <person name="Aguade M."/>
            <person name="Akashi H."/>
            <person name="Anderson W.W."/>
            <person name="Aquadro C.F."/>
            <person name="Ardell D.H."/>
            <person name="Arguello R."/>
            <person name="Artieri C.G."/>
            <person name="Barbash D.A."/>
            <person name="Barker D."/>
            <person name="Barsanti P."/>
            <person name="Batterham P."/>
            <person name="Batzoglou S."/>
            <person name="Begun D."/>
            <person name="Bhutkar A."/>
            <person name="Blanco E."/>
            <person name="Bosak S.A."/>
            <person name="Bradley R.K."/>
            <person name="Brand A.D."/>
            <person name="Brent M.R."/>
            <person name="Brooks A.N."/>
            <person name="Brown R.H."/>
            <person name="Butlin R.K."/>
            <person name="Caggese C."/>
            <person name="Calvi B.R."/>
            <person name="Bernardo de Carvalho A."/>
            <person name="Caspi A."/>
            <person name="Castrezana S."/>
            <person name="Celniker S.E."/>
            <person name="Chang J.L."/>
            <person name="Chapple C."/>
            <person name="Chatterji S."/>
            <person name="Chinwalla A."/>
            <person name="Civetta A."/>
            <person name="Clifton S.W."/>
            <person name="Comeron J.M."/>
            <person name="Costello J.C."/>
            <person name="Coyne J.A."/>
            <person name="Daub J."/>
            <person name="David R.G."/>
            <person name="Delcher A.L."/>
            <person name="Delehaunty K."/>
            <person name="Do C.B."/>
            <person name="Ebling H."/>
            <person name="Edwards K."/>
            <person name="Eickbush T."/>
            <person name="Evans J.D."/>
            <person name="Filipski A."/>
            <person name="Findeiss S."/>
            <person name="Freyhult E."/>
            <person name="Fulton L."/>
            <person name="Fulton R."/>
            <person name="Garcia A.C."/>
            <person name="Gardiner A."/>
            <person name="Garfield D.A."/>
            <person name="Garvin B.E."/>
            <person name="Gibson G."/>
            <person name="Gilbert D."/>
            <person name="Gnerre S."/>
            <person name="Godfrey J."/>
            <person name="Good R."/>
            <person name="Gotea V."/>
            <person name="Gravely B."/>
            <person name="Greenberg A.J."/>
            <person name="Griffiths-Jones S."/>
            <person name="Gross S."/>
            <person name="Guigo R."/>
            <person name="Gustafson E.A."/>
            <person name="Haerty W."/>
            <person name="Hahn M.W."/>
            <person name="Halligan D.L."/>
            <person name="Halpern A.L."/>
            <person name="Halter G.M."/>
            <person name="Han M.V."/>
            <person name="Heger A."/>
            <person name="Hillier L."/>
            <person name="Hinrichs A.S."/>
            <person name="Holmes I."/>
            <person name="Hoskins R.A."/>
            <person name="Hubisz M.J."/>
            <person name="Hultmark D."/>
            <person name="Huntley M.A."/>
            <person name="Jaffe D.B."/>
            <person name="Jagadeeshan S."/>
            <person name="Jeck W.R."/>
            <person name="Johnson J."/>
            <person name="Jones C.D."/>
            <person name="Jordan W.C."/>
            <person name="Karpen G.H."/>
            <person name="Kataoka E."/>
            <person name="Keightley P.D."/>
            <person name="Kheradpour P."/>
            <person name="Kirkness E.F."/>
            <person name="Koerich L.B."/>
            <person name="Kristiansen K."/>
            <person name="Kudrna D."/>
            <person name="Kulathinal R.J."/>
            <person name="Kumar S."/>
            <person name="Kwok R."/>
            <person name="Lander E."/>
            <person name="Langley C.H."/>
            <person name="Lapoint R."/>
            <person name="Lazzaro B.P."/>
            <person name="Lee S.J."/>
            <person name="Levesque L."/>
            <person name="Li R."/>
            <person name="Lin C.F."/>
            <person name="Lin M.F."/>
            <person name="Lindblad-Toh K."/>
            <person name="Llopart A."/>
            <person name="Long M."/>
            <person name="Low L."/>
            <person name="Lozovsky E."/>
            <person name="Lu J."/>
            <person name="Luo M."/>
            <person name="Machado C.A."/>
            <person name="Makalowski W."/>
            <person name="Marzo M."/>
            <person name="Matsuda M."/>
            <person name="Matzkin L."/>
            <person name="McAllister B."/>
            <person name="McBride C.S."/>
            <person name="McKernan B."/>
            <person name="McKernan K."/>
            <person name="Mendez-Lago M."/>
            <person name="Minx P."/>
            <person name="Mollenhauer M.U."/>
            <person name="Montooth K."/>
            <person name="Mount S.M."/>
            <person name="Mu X."/>
            <person name="Myers E."/>
            <person name="Negre B."/>
            <person name="Newfeld S."/>
            <person name="Nielsen R."/>
            <person name="Noor M.A."/>
            <person name="O'Grady P."/>
            <person name="Pachter L."/>
            <person name="Papaceit M."/>
            <person name="Parisi M.J."/>
            <person name="Parisi M."/>
            <person name="Parts L."/>
            <person name="Pedersen J.S."/>
            <person name="Pesole G."/>
            <person name="Phillippy A.M."/>
            <person name="Ponting C.P."/>
            <person name="Pop M."/>
            <person name="Porcelli D."/>
            <person name="Powell J.R."/>
            <person name="Prohaska S."/>
            <person name="Pruitt K."/>
            <person name="Puig M."/>
            <person name="Quesneville H."/>
            <person name="Ram K.R."/>
            <person name="Rand D."/>
            <person name="Rasmussen M.D."/>
            <person name="Reed L.K."/>
            <person name="Reenan R."/>
            <person name="Reily A."/>
            <person name="Remington K.A."/>
            <person name="Rieger T.T."/>
            <person name="Ritchie M.G."/>
            <person name="Robin C."/>
            <person name="Rogers Y.H."/>
            <person name="Rohde C."/>
            <person name="Rozas J."/>
            <person name="Rubenfield M.J."/>
            <person name="Ruiz A."/>
            <person name="Russo S."/>
            <person name="Salzberg S.L."/>
            <person name="Sanchez-Gracia A."/>
            <person name="Saranga D.J."/>
            <person name="Sato H."/>
            <person name="Schaeffer S.W."/>
            <person name="Schatz M.C."/>
            <person name="Schlenke T."/>
            <person name="Schwartz R."/>
            <person name="Segarra C."/>
            <person name="Singh R.S."/>
            <person name="Sirot L."/>
            <person name="Sirota M."/>
            <person name="Sisneros N.B."/>
            <person name="Smith C.D."/>
            <person name="Smith T.F."/>
            <person name="Spieth J."/>
            <person name="Stage D.E."/>
            <person name="Stark A."/>
            <person name="Stephan W."/>
            <person name="Strausberg R.L."/>
            <person name="Strempel S."/>
            <person name="Sturgill D."/>
            <person name="Sutton G."/>
            <person name="Sutton G.G."/>
            <person name="Tao W."/>
            <person name="Teichmann S."/>
            <person name="Tobari Y.N."/>
            <person name="Tomimura Y."/>
            <person name="Tsolas J.M."/>
            <person name="Valente V.L."/>
            <person name="Venter E."/>
            <person name="Venter J.C."/>
            <person name="Vicario S."/>
            <person name="Vieira F.G."/>
            <person name="Vilella A.J."/>
            <person name="Villasante A."/>
            <person name="Walenz B."/>
            <person name="Wang J."/>
            <person name="Wasserman M."/>
            <person name="Watts T."/>
            <person name="Wilson D."/>
            <person name="Wilson R.K."/>
            <person name="Wing R.A."/>
            <person name="Wolfner M.F."/>
            <person name="Wong A."/>
            <person name="Wong G.K."/>
            <person name="Wu C.I."/>
            <person name="Wu G."/>
            <person name="Yamamoto D."/>
            <person name="Yang H.P."/>
            <person name="Yang S.P."/>
            <person name="Yorke J.A."/>
            <person name="Yoshida K."/>
            <person name="Zdobnov E."/>
            <person name="Zhang P."/>
            <person name="Zhang Y."/>
            <person name="Zimin A.V."/>
            <person name="Baldwin J."/>
            <person name="Abdouelleil A."/>
            <person name="Abdulkadir J."/>
            <person name="Abebe A."/>
            <person name="Abera B."/>
            <person name="Abreu J."/>
            <person name="Acer S.C."/>
            <person name="Aftuck L."/>
            <person name="Alexander A."/>
            <person name="An P."/>
            <person name="Anderson E."/>
            <person name="Anderson S."/>
            <person name="Arachi H."/>
            <person name="Azer M."/>
            <person name="Bachantsang P."/>
            <person name="Barry A."/>
            <person name="Bayul T."/>
            <person name="Berlin A."/>
            <person name="Bessette D."/>
            <person name="Bloom T."/>
            <person name="Blye J."/>
            <person name="Boguslavskiy L."/>
            <person name="Bonnet C."/>
            <person name="Boukhgalter B."/>
            <person name="Bourzgui I."/>
            <person name="Brown A."/>
            <person name="Cahill P."/>
            <person name="Channer S."/>
            <person name="Cheshatsang Y."/>
            <person name="Chuda L."/>
            <person name="Citroen M."/>
            <person name="Collymore A."/>
            <person name="Cooke P."/>
            <person name="Costello M."/>
            <person name="D'Aco K."/>
            <person name="Daza R."/>
            <person name="De Haan G."/>
            <person name="DeGray S."/>
            <person name="DeMaso C."/>
            <person name="Dhargay N."/>
            <person name="Dooley K."/>
            <person name="Dooley E."/>
            <person name="Doricent M."/>
            <person name="Dorje P."/>
            <person name="Dorjee K."/>
            <person name="Dupes A."/>
            <person name="Elong R."/>
            <person name="Falk J."/>
            <person name="Farina A."/>
            <person name="Faro S."/>
            <person name="Ferguson D."/>
            <person name="Fisher S."/>
            <person name="Foley C.D."/>
            <person name="Franke A."/>
            <person name="Friedrich D."/>
            <person name="Gadbois L."/>
            <person name="Gearin G."/>
            <person name="Gearin C.R."/>
            <person name="Giannoukos G."/>
            <person name="Goode T."/>
            <person name="Graham J."/>
            <person name="Grandbois E."/>
            <person name="Grewal S."/>
            <person name="Gyaltsen K."/>
            <person name="Hafez N."/>
            <person name="Hagos B."/>
            <person name="Hall J."/>
            <person name="Henson C."/>
            <person name="Hollinger A."/>
            <person name="Honan T."/>
            <person name="Huard M.D."/>
            <person name="Hughes L."/>
            <person name="Hurhula B."/>
            <person name="Husby M.E."/>
            <person name="Kamat A."/>
            <person name="Kanga B."/>
            <person name="Kashin S."/>
            <person name="Khazanovich D."/>
            <person name="Kisner P."/>
            <person name="Lance K."/>
            <person name="Lara M."/>
            <person name="Lee W."/>
            <person name="Lennon N."/>
            <person name="Letendre F."/>
            <person name="LeVine R."/>
            <person name="Lipovsky A."/>
            <person name="Liu X."/>
            <person name="Liu J."/>
            <person name="Liu S."/>
            <person name="Lokyitsang T."/>
            <person name="Lokyitsang Y."/>
            <person name="Lubonja R."/>
            <person name="Lui A."/>
            <person name="MacDonald P."/>
            <person name="Magnisalis V."/>
            <person name="Maru K."/>
            <person name="Matthews C."/>
            <person name="McCusker W."/>
            <person name="McDonough S."/>
            <person name="Mehta T."/>
            <person name="Meldrim J."/>
            <person name="Meneus L."/>
            <person name="Mihai O."/>
            <person name="Mihalev A."/>
            <person name="Mihova T."/>
            <person name="Mittelman R."/>
            <person name="Mlenga V."/>
            <person name="Montmayeur A."/>
            <person name="Mulrain L."/>
            <person name="Navidi A."/>
            <person name="Naylor J."/>
            <person name="Negash T."/>
            <person name="Nguyen T."/>
            <person name="Nguyen N."/>
            <person name="Nicol R."/>
            <person name="Norbu C."/>
            <person name="Norbu N."/>
            <person name="Novod N."/>
            <person name="O'Neill B."/>
            <person name="Osman S."/>
            <person name="Markiewicz E."/>
            <person name="Oyono O.L."/>
            <person name="Patti C."/>
            <person name="Phunkhang P."/>
            <person name="Pierre F."/>
            <person name="Priest M."/>
            <person name="Raghuraman S."/>
            <person name="Rege F."/>
            <person name="Reyes R."/>
            <person name="Rise C."/>
            <person name="Rogov P."/>
            <person name="Ross K."/>
            <person name="Ryan E."/>
            <person name="Settipalli S."/>
            <person name="Shea T."/>
            <person name="Sherpa N."/>
            <person name="Shi L."/>
            <person name="Shih D."/>
            <person name="Sparrow T."/>
            <person name="Spaulding J."/>
            <person name="Stalker J."/>
            <person name="Stange-Thomann N."/>
            <person name="Stavropoulos S."/>
            <person name="Stone C."/>
            <person name="Strader C."/>
            <person name="Tesfaye S."/>
            <person name="Thomson T."/>
            <person name="Thoulutsang Y."/>
            <person name="Thoulutsang D."/>
            <person name="Topham K."/>
            <person name="Topping I."/>
            <person name="Tsamla T."/>
            <person name="Vassiliev H."/>
            <person name="Vo A."/>
            <person name="Wangchuk T."/>
            <person name="Wangdi T."/>
            <person name="Weiand M."/>
            <person name="Wilkinson J."/>
            <person name="Wilson A."/>
            <person name="Yadav S."/>
            <person name="Young G."/>
            <person name="Yu Q."/>
            <person name="Zembek L."/>
            <person name="Zhong D."/>
            <person name="Zimmer A."/>
            <person name="Zwirko Z."/>
            <person name="Jaffe D.B."/>
            <person name="Alvarez P."/>
            <person name="Brockman W."/>
            <person name="Butler J."/>
            <person name="Chin C."/>
            <person name="Gnerre S."/>
            <person name="Grabherr M."/>
            <person name="Kleber M."/>
            <person name="Mauceli E."/>
            <person name="MacCallum I."/>
        </authorList>
    </citation>
    <scope>NUCLEOTIDE SEQUENCE [LARGE SCALE GENOMIC DNA]</scope>
    <source>
        <strain evidence="10">Tucson 15010-1051.87</strain>
    </source>
</reference>
<evidence type="ECO:0000256" key="1">
    <source>
        <dbReference type="ARBA" id="ARBA00004123"/>
    </source>
</evidence>
<dbReference type="PANTHER" id="PTHR19290:SF162">
    <property type="entry name" value="TRANSCRIPTION FACTOR ATOH7"/>
    <property type="match status" value="1"/>
</dbReference>
<dbReference type="GO" id="GO:0016360">
    <property type="term" value="P:sensory organ precursor cell fate determination"/>
    <property type="evidence" value="ECO:0007669"/>
    <property type="project" value="UniProtKB-ARBA"/>
</dbReference>
<organism evidence="9 10">
    <name type="scientific">Drosophila virilis</name>
    <name type="common">Fruit fly</name>
    <dbReference type="NCBI Taxonomy" id="7244"/>
    <lineage>
        <taxon>Eukaryota</taxon>
        <taxon>Metazoa</taxon>
        <taxon>Ecdysozoa</taxon>
        <taxon>Arthropoda</taxon>
        <taxon>Hexapoda</taxon>
        <taxon>Insecta</taxon>
        <taxon>Pterygota</taxon>
        <taxon>Neoptera</taxon>
        <taxon>Endopterygota</taxon>
        <taxon>Diptera</taxon>
        <taxon>Brachycera</taxon>
        <taxon>Muscomorpha</taxon>
        <taxon>Ephydroidea</taxon>
        <taxon>Drosophilidae</taxon>
        <taxon>Drosophila</taxon>
    </lineage>
</organism>
<dbReference type="GO" id="GO:0045944">
    <property type="term" value="P:positive regulation of transcription by RNA polymerase II"/>
    <property type="evidence" value="ECO:0007669"/>
    <property type="project" value="TreeGrafter"/>
</dbReference>
<keyword evidence="7" id="KW-0539">Nucleus</keyword>
<dbReference type="EMBL" id="CH940648">
    <property type="protein sequence ID" value="EDW61406.2"/>
    <property type="molecule type" value="Genomic_DNA"/>
</dbReference>
<keyword evidence="6" id="KW-0804">Transcription</keyword>
<dbReference type="AlphaFoldDB" id="B4LIQ3"/>
<dbReference type="SMR" id="B4LIQ3"/>
<dbReference type="InterPro" id="IPR050359">
    <property type="entry name" value="bHLH_transcription_factors"/>
</dbReference>
<dbReference type="Pfam" id="PF00010">
    <property type="entry name" value="HLH"/>
    <property type="match status" value="1"/>
</dbReference>
<keyword evidence="10" id="KW-1185">Reference proteome</keyword>
<dbReference type="OrthoDB" id="6161578at2759"/>
<accession>B4LIQ3</accession>
<keyword evidence="2" id="KW-0217">Developmental protein</keyword>
<keyword evidence="3" id="KW-0221">Differentiation</keyword>
<dbReference type="Gene3D" id="4.10.280.10">
    <property type="entry name" value="Helix-loop-helix DNA-binding domain"/>
    <property type="match status" value="1"/>
</dbReference>
<dbReference type="HOGENOM" id="CLU_1435820_0_0_1"/>
<evidence type="ECO:0000256" key="2">
    <source>
        <dbReference type="ARBA" id="ARBA00022473"/>
    </source>
</evidence>
<dbReference type="InterPro" id="IPR011598">
    <property type="entry name" value="bHLH_dom"/>
</dbReference>
<dbReference type="InterPro" id="IPR036638">
    <property type="entry name" value="HLH_DNA-bd_sf"/>
</dbReference>
<evidence type="ECO:0000256" key="6">
    <source>
        <dbReference type="ARBA" id="ARBA00023163"/>
    </source>
</evidence>
<dbReference type="eggNOG" id="KOG4395">
    <property type="taxonomic scope" value="Eukaryota"/>
</dbReference>
<evidence type="ECO:0000256" key="4">
    <source>
        <dbReference type="ARBA" id="ARBA00022902"/>
    </source>
</evidence>
<protein>
    <recommendedName>
        <fullName evidence="8">BHLH domain-containing protein</fullName>
    </recommendedName>
</protein>
<dbReference type="CDD" id="cd11430">
    <property type="entry name" value="bHLH_TS_ATOH1_like"/>
    <property type="match status" value="1"/>
</dbReference>
<keyword evidence="5" id="KW-0805">Transcription regulation</keyword>
<evidence type="ECO:0000256" key="5">
    <source>
        <dbReference type="ARBA" id="ARBA00023015"/>
    </source>
</evidence>
<dbReference type="SMART" id="SM00353">
    <property type="entry name" value="HLH"/>
    <property type="match status" value="1"/>
</dbReference>
<dbReference type="Proteomes" id="UP000008792">
    <property type="component" value="Unassembled WGS sequence"/>
</dbReference>
<sequence>MVMMKILAEGQGVICGPHSYKLGQRSGNNICATRHRGPKGGFASNCSIIISSLASSCRSRVSCSCGTTFEPCRAENAKEMSRYYSSEEDNSSQYLGSPNYNLTLMSSATSAQQYNQVAYLSPDWQFLDATGGALEQQQHPAPASYDETHTMQMQHVLPQDESQQPLKKRKIGPRRLSVQSTPSSLVLSPTVQKRRRQAANARERKRMNGLNEAFDRLREVVPAPSIDQKLSKFETLQMAQSYILALCDLLDNNGEDVDAAAYTIFGGSESSFELAS</sequence>
<dbReference type="FunCoup" id="B4LIQ3">
    <property type="interactions" value="14"/>
</dbReference>
<evidence type="ECO:0000259" key="8">
    <source>
        <dbReference type="PROSITE" id="PS50888"/>
    </source>
</evidence>
<evidence type="ECO:0000256" key="3">
    <source>
        <dbReference type="ARBA" id="ARBA00022782"/>
    </source>
</evidence>
<name>B4LIQ3_DROVI</name>
<dbReference type="GO" id="GO:0000981">
    <property type="term" value="F:DNA-binding transcription factor activity, RNA polymerase II-specific"/>
    <property type="evidence" value="ECO:0007669"/>
    <property type="project" value="TreeGrafter"/>
</dbReference>
<evidence type="ECO:0000313" key="9">
    <source>
        <dbReference type="EMBL" id="EDW61406.2"/>
    </source>
</evidence>
<evidence type="ECO:0000313" key="10">
    <source>
        <dbReference type="Proteomes" id="UP000008792"/>
    </source>
</evidence>
<keyword evidence="4" id="KW-0524">Neurogenesis</keyword>
<evidence type="ECO:0000256" key="7">
    <source>
        <dbReference type="ARBA" id="ARBA00023242"/>
    </source>
</evidence>
<dbReference type="PROSITE" id="PS50888">
    <property type="entry name" value="BHLH"/>
    <property type="match status" value="1"/>
</dbReference>
<dbReference type="GO" id="GO:0070888">
    <property type="term" value="F:E-box binding"/>
    <property type="evidence" value="ECO:0007669"/>
    <property type="project" value="TreeGrafter"/>
</dbReference>
<dbReference type="FunFam" id="4.10.280.10:FF:000025">
    <property type="entry name" value="protein atonal homolog 7"/>
    <property type="match status" value="1"/>
</dbReference>
<feature type="domain" description="BHLH" evidence="8">
    <location>
        <begin position="194"/>
        <end position="246"/>
    </location>
</feature>